<keyword evidence="3 12" id="KW-0548">Nucleotidyltransferase</keyword>
<dbReference type="GO" id="GO:0046872">
    <property type="term" value="F:metal ion binding"/>
    <property type="evidence" value="ECO:0007669"/>
    <property type="project" value="UniProtKB-KW"/>
</dbReference>
<evidence type="ECO:0000313" key="14">
    <source>
        <dbReference type="EMBL" id="QPS43791.1"/>
    </source>
</evidence>
<dbReference type="InterPro" id="IPR043502">
    <property type="entry name" value="DNA/RNA_pol_sf"/>
</dbReference>
<gene>
    <name evidence="12" type="primary">ltrA</name>
    <name evidence="14" type="ORF">I6G56_01370</name>
    <name evidence="15" type="ORF">I6G56_08665</name>
    <name evidence="16" type="ORF">I6G56_10145</name>
    <name evidence="12" type="ORF">I6G56_14840</name>
    <name evidence="13" type="ORF">I6G56_16740</name>
</gene>
<keyword evidence="4" id="KW-0479">Metal-binding</keyword>
<comment type="similarity">
    <text evidence="8">Belongs to the bacterial reverse transcriptase family.</text>
</comment>
<dbReference type="Pfam" id="PF00078">
    <property type="entry name" value="RVT_1"/>
    <property type="match status" value="1"/>
</dbReference>
<dbReference type="SUPFAM" id="SSF56672">
    <property type="entry name" value="DNA/RNA polymerases"/>
    <property type="match status" value="1"/>
</dbReference>
<dbReference type="EMBL" id="CP065686">
    <property type="protein sequence ID" value="QPS43188.1"/>
    <property type="molecule type" value="Genomic_DNA"/>
</dbReference>
<keyword evidence="5" id="KW-0460">Magnesium</keyword>
<feature type="region of interest" description="Disordered" evidence="10">
    <location>
        <begin position="18"/>
        <end position="45"/>
    </location>
</feature>
<organism evidence="12 17">
    <name type="scientific">Burkholderia humptydooensis</name>
    <dbReference type="NCBI Taxonomy" id="430531"/>
    <lineage>
        <taxon>Bacteria</taxon>
        <taxon>Pseudomonadati</taxon>
        <taxon>Pseudomonadota</taxon>
        <taxon>Betaproteobacteria</taxon>
        <taxon>Burkholderiales</taxon>
        <taxon>Burkholderiaceae</taxon>
        <taxon>Burkholderia</taxon>
        <taxon>pseudomallei group</taxon>
    </lineage>
</organism>
<comment type="catalytic activity">
    <reaction evidence="9">
        <text>DNA(n) + a 2'-deoxyribonucleoside 5'-triphosphate = DNA(n+1) + diphosphate</text>
        <dbReference type="Rhea" id="RHEA:22508"/>
        <dbReference type="Rhea" id="RHEA-COMP:17339"/>
        <dbReference type="Rhea" id="RHEA-COMP:17340"/>
        <dbReference type="ChEBI" id="CHEBI:33019"/>
        <dbReference type="ChEBI" id="CHEBI:61560"/>
        <dbReference type="ChEBI" id="CHEBI:173112"/>
        <dbReference type="EC" id="2.7.7.49"/>
    </reaction>
</comment>
<dbReference type="PANTHER" id="PTHR34047:SF8">
    <property type="entry name" value="PROTEIN YKFC"/>
    <property type="match status" value="1"/>
</dbReference>
<evidence type="ECO:0000256" key="8">
    <source>
        <dbReference type="ARBA" id="ARBA00034120"/>
    </source>
</evidence>
<dbReference type="CDD" id="cd01651">
    <property type="entry name" value="RT_G2_intron"/>
    <property type="match status" value="1"/>
</dbReference>
<dbReference type="AlphaFoldDB" id="A0A7T2WWC6"/>
<evidence type="ECO:0000256" key="3">
    <source>
        <dbReference type="ARBA" id="ARBA00022695"/>
    </source>
</evidence>
<evidence type="ECO:0000313" key="15">
    <source>
        <dbReference type="EMBL" id="QPS45110.1"/>
    </source>
</evidence>
<evidence type="ECO:0000256" key="9">
    <source>
        <dbReference type="ARBA" id="ARBA00048173"/>
    </source>
</evidence>
<evidence type="ECO:0000313" key="16">
    <source>
        <dbReference type="EMBL" id="QPS45384.1"/>
    </source>
</evidence>
<protein>
    <recommendedName>
        <fullName evidence="1">RNA-directed DNA polymerase</fullName>
        <ecNumber evidence="1">2.7.7.49</ecNumber>
    </recommendedName>
</protein>
<dbReference type="PRINTS" id="PR00866">
    <property type="entry name" value="RNADNAPOLMS"/>
</dbReference>
<dbReference type="InterPro" id="IPR051083">
    <property type="entry name" value="GrpII_Intron_Splice-Mob/Def"/>
</dbReference>
<dbReference type="KEGG" id="bhg:I6G56_14840"/>
<evidence type="ECO:0000256" key="4">
    <source>
        <dbReference type="ARBA" id="ARBA00022723"/>
    </source>
</evidence>
<dbReference type="EMBL" id="CP065686">
    <property type="protein sequence ID" value="QPS45384.1"/>
    <property type="molecule type" value="Genomic_DNA"/>
</dbReference>
<dbReference type="KEGG" id="bhg:I6G56_16740"/>
<dbReference type="EMBL" id="CP065686">
    <property type="protein sequence ID" value="QPS42851.1"/>
    <property type="molecule type" value="Genomic_DNA"/>
</dbReference>
<dbReference type="InterPro" id="IPR030931">
    <property type="entry name" value="Group_II_RT_mat"/>
</dbReference>
<evidence type="ECO:0000313" key="12">
    <source>
        <dbReference type="EMBL" id="QPS42851.1"/>
    </source>
</evidence>
<evidence type="ECO:0000256" key="2">
    <source>
        <dbReference type="ARBA" id="ARBA00022679"/>
    </source>
</evidence>
<dbReference type="InterPro" id="IPR000477">
    <property type="entry name" value="RT_dom"/>
</dbReference>
<keyword evidence="7" id="KW-0051">Antiviral defense</keyword>
<dbReference type="EC" id="2.7.7.49" evidence="1"/>
<feature type="domain" description="Reverse transcriptase" evidence="11">
    <location>
        <begin position="94"/>
        <end position="320"/>
    </location>
</feature>
<evidence type="ECO:0000256" key="1">
    <source>
        <dbReference type="ARBA" id="ARBA00012493"/>
    </source>
</evidence>
<evidence type="ECO:0000256" key="7">
    <source>
        <dbReference type="ARBA" id="ARBA00023118"/>
    </source>
</evidence>
<proteinExistence type="inferred from homology"/>
<evidence type="ECO:0000256" key="10">
    <source>
        <dbReference type="SAM" id="MobiDB-lite"/>
    </source>
</evidence>
<name>A0A7T2WWC6_9BURK</name>
<accession>A0A7T2WWC6</accession>
<dbReference type="KEGG" id="bhg:I6G56_08665"/>
<dbReference type="NCBIfam" id="TIGR04416">
    <property type="entry name" value="group_II_RT_mat"/>
    <property type="match status" value="1"/>
</dbReference>
<dbReference type="RefSeq" id="WP_082262312.1">
    <property type="nucleotide sequence ID" value="NZ_CP013380.1"/>
</dbReference>
<dbReference type="KEGG" id="bhg:I6G56_10145"/>
<keyword evidence="6 12" id="KW-0695">RNA-directed DNA polymerase</keyword>
<dbReference type="KEGG" id="bhg:I6G56_01370"/>
<dbReference type="Pfam" id="PF08388">
    <property type="entry name" value="GIIM"/>
    <property type="match status" value="1"/>
</dbReference>
<dbReference type="EMBL" id="CP065686">
    <property type="protein sequence ID" value="QPS45110.1"/>
    <property type="molecule type" value="Genomic_DNA"/>
</dbReference>
<evidence type="ECO:0000313" key="13">
    <source>
        <dbReference type="EMBL" id="QPS43188.1"/>
    </source>
</evidence>
<evidence type="ECO:0000256" key="5">
    <source>
        <dbReference type="ARBA" id="ARBA00022842"/>
    </source>
</evidence>
<dbReference type="PANTHER" id="PTHR34047">
    <property type="entry name" value="NUCLEAR INTRON MATURASE 1, MITOCHONDRIAL-RELATED"/>
    <property type="match status" value="1"/>
</dbReference>
<evidence type="ECO:0000313" key="17">
    <source>
        <dbReference type="Proteomes" id="UP000594943"/>
    </source>
</evidence>
<dbReference type="GO" id="GO:0051607">
    <property type="term" value="P:defense response to virus"/>
    <property type="evidence" value="ECO:0007669"/>
    <property type="project" value="UniProtKB-KW"/>
</dbReference>
<sequence>MISKPVMDAEALETVAEHARGGRKPPGCVRGAETGTATSGQTKSEGDALMERVVERGNMRRAYRRVLRNQGSAGVDGLSVEGLGDWLKMHWPSVKQALLEGRYVPQAVRRADIPKPQGGVRTLGVPSVVDRLIQQALHQVLQPILEPTFSASSYGFRPGKSALDAVRQAQAYVQGGRHWVVDIDLEKFFDRVNHDVLMGRVARHVKDKVTLKLIRRFLEAGMMAHGVTRARTEGTPQGGPLSPLLSNILLSDLDRRLESRGLAFCRYADDCNIYVGSQQAGQRVMARIRAYLEKVLKLRVNEAKSAVARPSTRKFLGYRVAVRLGQAQIRIAPESIKRLMTRVRDLTLKGRSGSLEQTIRKLNPVLRGWANYFRLSQQHKRLEGLDGWLRRRLRCLIWRQWKRPRTRERNMIALGLRPERAWKSSVNGRGPWWNAGSHHLKQALPNAYFDARGLVSIRRTVDRLQSIN</sequence>
<dbReference type="PROSITE" id="PS50878">
    <property type="entry name" value="RT_POL"/>
    <property type="match status" value="1"/>
</dbReference>
<dbReference type="GO" id="GO:0003964">
    <property type="term" value="F:RNA-directed DNA polymerase activity"/>
    <property type="evidence" value="ECO:0007669"/>
    <property type="project" value="UniProtKB-KW"/>
</dbReference>
<dbReference type="InterPro" id="IPR013597">
    <property type="entry name" value="Mat_intron_G2"/>
</dbReference>
<reference evidence="12 17" key="1">
    <citation type="submission" date="2020-12" db="EMBL/GenBank/DDBJ databases">
        <title>FDA dAtabase for Regulatory Grade micrObial Sequences (FDA-ARGOS): Supporting development and validation of Infectious Disease Dx tests.</title>
        <authorList>
            <person name="Nelson B."/>
            <person name="Plummer A."/>
            <person name="Tallon L."/>
            <person name="Sadzewicz L."/>
            <person name="Zhao X."/>
            <person name="Boylan J."/>
            <person name="Ott S."/>
            <person name="Bowen H."/>
            <person name="Vavikolanu K."/>
            <person name="Mehta A."/>
            <person name="Aluvathingal J."/>
            <person name="Nadendla S."/>
            <person name="Myers T."/>
            <person name="Yan Y."/>
            <person name="Sichtig H."/>
        </authorList>
    </citation>
    <scope>NUCLEOTIDE SEQUENCE [LARGE SCALE GENOMIC DNA]</scope>
    <source>
        <strain evidence="12 17">FDAARGOS_899</strain>
    </source>
</reference>
<evidence type="ECO:0000259" key="11">
    <source>
        <dbReference type="PROSITE" id="PS50878"/>
    </source>
</evidence>
<dbReference type="EMBL" id="CP065686">
    <property type="protein sequence ID" value="QPS43791.1"/>
    <property type="molecule type" value="Genomic_DNA"/>
</dbReference>
<dbReference type="InterPro" id="IPR000123">
    <property type="entry name" value="Reverse_transcriptase_msDNA"/>
</dbReference>
<evidence type="ECO:0000256" key="6">
    <source>
        <dbReference type="ARBA" id="ARBA00022918"/>
    </source>
</evidence>
<dbReference type="Proteomes" id="UP000594943">
    <property type="component" value="Chromosome 1"/>
</dbReference>
<dbReference type="GO" id="GO:0003723">
    <property type="term" value="F:RNA binding"/>
    <property type="evidence" value="ECO:0007669"/>
    <property type="project" value="InterPro"/>
</dbReference>
<keyword evidence="2 12" id="KW-0808">Transferase</keyword>